<proteinExistence type="predicted"/>
<dbReference type="SUPFAM" id="SSF53335">
    <property type="entry name" value="S-adenosyl-L-methionine-dependent methyltransferases"/>
    <property type="match status" value="1"/>
</dbReference>
<sequence length="475" mass="51782">MSTKTPSPLRQLANLISQSVDQIDAIFAKEGLTYPKLDDLFDPNSPEEALSMNPDVAKSAMVVVAACGQLNAVINIPTMTLFDAIGGFHVSSCLRTVVATNVVEILRGHPEGLHVNEIAAKGGLEPTRLARILRLLASHHLFIETAPDVFKANRLSSMLDTMKSVEEIQANPENKYAGTSGIGAIIEHTGDEMFKASAYMTETLLDPKKGHSDAPEDTPLARAFNMNKSVWDWFEEPGNEFRLKRFASAAEGFYKMKPGAVLAGFKWSTLPPGSVVVDVGGGSGHNMLTIYKEHPELNFIIQDREAVIRQAQKFWESNAPNAIGDGTVTLQAHNFFDPQDIAPPAVFLCSMIMHDYGRALAEKILKHLRNAAGPDTRLLILDQIVPYASPHDTSRDITSEIRGAEQHPVPPPLLSNLGKASAMTYLGDLQMYVGLNGEGRTLGSYVELLKSAGWKIEQIYQITGAIQMQIVAAPV</sequence>
<accession>A0AAW0CZ50</accession>
<evidence type="ECO:0000313" key="7">
    <source>
        <dbReference type="Proteomes" id="UP001383192"/>
    </source>
</evidence>
<comment type="caution">
    <text evidence="6">The sequence shown here is derived from an EMBL/GenBank/DDBJ whole genome shotgun (WGS) entry which is preliminary data.</text>
</comment>
<evidence type="ECO:0000313" key="6">
    <source>
        <dbReference type="EMBL" id="KAK7043177.1"/>
    </source>
</evidence>
<dbReference type="PANTHER" id="PTHR43712">
    <property type="entry name" value="PUTATIVE (AFU_ORTHOLOGUE AFUA_4G14580)-RELATED"/>
    <property type="match status" value="1"/>
</dbReference>
<dbReference type="InterPro" id="IPR012967">
    <property type="entry name" value="COMT_dimerisation"/>
</dbReference>
<dbReference type="InterPro" id="IPR036388">
    <property type="entry name" value="WH-like_DNA-bd_sf"/>
</dbReference>
<dbReference type="Pfam" id="PF00891">
    <property type="entry name" value="Methyltransf_2"/>
    <property type="match status" value="1"/>
</dbReference>
<dbReference type="Gene3D" id="1.10.10.10">
    <property type="entry name" value="Winged helix-like DNA-binding domain superfamily/Winged helix DNA-binding domain"/>
    <property type="match status" value="1"/>
</dbReference>
<keyword evidence="1" id="KW-0489">Methyltransferase</keyword>
<dbReference type="InterPro" id="IPR001077">
    <property type="entry name" value="COMT_C"/>
</dbReference>
<dbReference type="PROSITE" id="PS51683">
    <property type="entry name" value="SAM_OMT_II"/>
    <property type="match status" value="1"/>
</dbReference>
<keyword evidence="7" id="KW-1185">Reference proteome</keyword>
<keyword evidence="2" id="KW-0808">Transferase</keyword>
<gene>
    <name evidence="6" type="ORF">VNI00_008531</name>
</gene>
<dbReference type="InterPro" id="IPR029063">
    <property type="entry name" value="SAM-dependent_MTases_sf"/>
</dbReference>
<feature type="domain" description="O-methyltransferase C-terminal" evidence="4">
    <location>
        <begin position="245"/>
        <end position="390"/>
    </location>
</feature>
<name>A0AAW0CZ50_9AGAR</name>
<dbReference type="GO" id="GO:0008171">
    <property type="term" value="F:O-methyltransferase activity"/>
    <property type="evidence" value="ECO:0007669"/>
    <property type="project" value="InterPro"/>
</dbReference>
<evidence type="ECO:0008006" key="8">
    <source>
        <dbReference type="Google" id="ProtNLM"/>
    </source>
</evidence>
<evidence type="ECO:0000256" key="3">
    <source>
        <dbReference type="ARBA" id="ARBA00022691"/>
    </source>
</evidence>
<dbReference type="InterPro" id="IPR016461">
    <property type="entry name" value="COMT-like"/>
</dbReference>
<dbReference type="EMBL" id="JAYKXP010000029">
    <property type="protein sequence ID" value="KAK7043177.1"/>
    <property type="molecule type" value="Genomic_DNA"/>
</dbReference>
<evidence type="ECO:0000259" key="4">
    <source>
        <dbReference type="Pfam" id="PF00891"/>
    </source>
</evidence>
<evidence type="ECO:0000256" key="1">
    <source>
        <dbReference type="ARBA" id="ARBA00022603"/>
    </source>
</evidence>
<evidence type="ECO:0000256" key="2">
    <source>
        <dbReference type="ARBA" id="ARBA00022679"/>
    </source>
</evidence>
<reference evidence="6 7" key="1">
    <citation type="submission" date="2024-01" db="EMBL/GenBank/DDBJ databases">
        <title>A draft genome for a cacao thread blight-causing isolate of Paramarasmius palmivorus.</title>
        <authorList>
            <person name="Baruah I.K."/>
            <person name="Bukari Y."/>
            <person name="Amoako-Attah I."/>
            <person name="Meinhardt L.W."/>
            <person name="Bailey B.A."/>
            <person name="Cohen S.P."/>
        </authorList>
    </citation>
    <scope>NUCLEOTIDE SEQUENCE [LARGE SCALE GENOMIC DNA]</scope>
    <source>
        <strain evidence="6 7">GH-12</strain>
    </source>
</reference>
<dbReference type="Proteomes" id="UP001383192">
    <property type="component" value="Unassembled WGS sequence"/>
</dbReference>
<feature type="domain" description="O-methyltransferase dimerisation" evidence="5">
    <location>
        <begin position="83"/>
        <end position="159"/>
    </location>
</feature>
<dbReference type="AlphaFoldDB" id="A0AAW0CZ50"/>
<dbReference type="PANTHER" id="PTHR43712:SF2">
    <property type="entry name" value="O-METHYLTRANSFERASE CICE"/>
    <property type="match status" value="1"/>
</dbReference>
<dbReference type="GO" id="GO:0046983">
    <property type="term" value="F:protein dimerization activity"/>
    <property type="evidence" value="ECO:0007669"/>
    <property type="project" value="InterPro"/>
</dbReference>
<keyword evidence="3" id="KW-0949">S-adenosyl-L-methionine</keyword>
<dbReference type="InterPro" id="IPR036390">
    <property type="entry name" value="WH_DNA-bd_sf"/>
</dbReference>
<evidence type="ECO:0000259" key="5">
    <source>
        <dbReference type="Pfam" id="PF08100"/>
    </source>
</evidence>
<dbReference type="Gene3D" id="3.40.50.150">
    <property type="entry name" value="Vaccinia Virus protein VP39"/>
    <property type="match status" value="1"/>
</dbReference>
<dbReference type="SUPFAM" id="SSF46785">
    <property type="entry name" value="Winged helix' DNA-binding domain"/>
    <property type="match status" value="1"/>
</dbReference>
<organism evidence="6 7">
    <name type="scientific">Paramarasmius palmivorus</name>
    <dbReference type="NCBI Taxonomy" id="297713"/>
    <lineage>
        <taxon>Eukaryota</taxon>
        <taxon>Fungi</taxon>
        <taxon>Dikarya</taxon>
        <taxon>Basidiomycota</taxon>
        <taxon>Agaricomycotina</taxon>
        <taxon>Agaricomycetes</taxon>
        <taxon>Agaricomycetidae</taxon>
        <taxon>Agaricales</taxon>
        <taxon>Marasmiineae</taxon>
        <taxon>Marasmiaceae</taxon>
        <taxon>Paramarasmius</taxon>
    </lineage>
</organism>
<protein>
    <recommendedName>
        <fullName evidence="8">O-methyltransferase</fullName>
    </recommendedName>
</protein>
<dbReference type="GO" id="GO:0032259">
    <property type="term" value="P:methylation"/>
    <property type="evidence" value="ECO:0007669"/>
    <property type="project" value="UniProtKB-KW"/>
</dbReference>
<dbReference type="Pfam" id="PF08100">
    <property type="entry name" value="Dimerisation"/>
    <property type="match status" value="1"/>
</dbReference>